<dbReference type="SUPFAM" id="SSF56024">
    <property type="entry name" value="Phospholipase D/nuclease"/>
    <property type="match status" value="1"/>
</dbReference>
<dbReference type="Gene3D" id="3.30.870.10">
    <property type="entry name" value="Endonuclease Chain A"/>
    <property type="match status" value="1"/>
</dbReference>
<protein>
    <submittedName>
        <fullName evidence="1">Phospholipase D/transphosphatidylase</fullName>
    </submittedName>
</protein>
<dbReference type="EMBL" id="AOKF01003375">
    <property type="protein sequence ID" value="EPN37476.1"/>
    <property type="molecule type" value="Genomic_DNA"/>
</dbReference>
<proteinExistence type="predicted"/>
<gene>
    <name evidence="1" type="ORF">A245_39741</name>
</gene>
<sequence>MESPLPRLNNITVPIALSHTNSARIVPRWFVEESEFSPIPATYRPLVNGEEAFRAVYEAIAKAEKSVEIICWGFQPSMYFIRDGCHPCIGELLRLKAAGGVKVRILGWEMPFNSAGVAGEGNLPGKGVIRIKSRAMQSSTPDQYDYDRDWFSECAVSDGKAAERVNGK</sequence>
<dbReference type="Proteomes" id="UP000018849">
    <property type="component" value="Unassembled WGS sequence"/>
</dbReference>
<comment type="caution">
    <text evidence="1">The sequence shown here is derived from an EMBL/GenBank/DDBJ whole genome shotgun (WGS) entry which is preliminary data.</text>
</comment>
<organism evidence="1 2">
    <name type="scientific">Pseudomonas syringae pv. actinidiae ICMP 19096</name>
    <dbReference type="NCBI Taxonomy" id="1194405"/>
    <lineage>
        <taxon>Bacteria</taxon>
        <taxon>Pseudomonadati</taxon>
        <taxon>Pseudomonadota</taxon>
        <taxon>Gammaproteobacteria</taxon>
        <taxon>Pseudomonadales</taxon>
        <taxon>Pseudomonadaceae</taxon>
        <taxon>Pseudomonas</taxon>
        <taxon>Pseudomonas syringae</taxon>
    </lineage>
</organism>
<dbReference type="AlphaFoldDB" id="A0A656JM24"/>
<name>A0A656JM24_PSESF</name>
<accession>A0A656JM24</accession>
<evidence type="ECO:0000313" key="2">
    <source>
        <dbReference type="Proteomes" id="UP000018849"/>
    </source>
</evidence>
<evidence type="ECO:0000313" key="1">
    <source>
        <dbReference type="EMBL" id="EPN37476.1"/>
    </source>
</evidence>
<reference evidence="1 2" key="1">
    <citation type="journal article" date="2013" name="PLoS Pathog.">
        <title>Genomic analysis of the Kiwifruit pathogen Pseudomonas syringae pv. actinidiae provides insight into the origins of an emergent plant disease.</title>
        <authorList>
            <person name="McCann H.C."/>
            <person name="Rikkerink E.H."/>
            <person name="Bertels F."/>
            <person name="Fiers M."/>
            <person name="Lu A."/>
            <person name="Rees-George J."/>
            <person name="Andersen M.T."/>
            <person name="Gleave A.P."/>
            <person name="Haubold B."/>
            <person name="Wohlers M.W."/>
            <person name="Guttman D.S."/>
            <person name="Wang P.W."/>
            <person name="Straub C."/>
            <person name="Vanneste J.L."/>
            <person name="Rainey P.B."/>
            <person name="Templeton M.D."/>
        </authorList>
    </citation>
    <scope>NUCLEOTIDE SEQUENCE [LARGE SCALE GENOMIC DNA]</scope>
    <source>
        <strain evidence="1 2">ICMP 19096</strain>
    </source>
</reference>
<feature type="non-terminal residue" evidence="1">
    <location>
        <position position="168"/>
    </location>
</feature>